<evidence type="ECO:0000313" key="3">
    <source>
        <dbReference type="Proteomes" id="UP001419268"/>
    </source>
</evidence>
<dbReference type="AlphaFoldDB" id="A0AAP0P3M0"/>
<evidence type="ECO:0000256" key="1">
    <source>
        <dbReference type="SAM" id="MobiDB-lite"/>
    </source>
</evidence>
<dbReference type="Proteomes" id="UP001419268">
    <property type="component" value="Unassembled WGS sequence"/>
</dbReference>
<comment type="caution">
    <text evidence="2">The sequence shown here is derived from an EMBL/GenBank/DDBJ whole genome shotgun (WGS) entry which is preliminary data.</text>
</comment>
<feature type="region of interest" description="Disordered" evidence="1">
    <location>
        <begin position="80"/>
        <end position="130"/>
    </location>
</feature>
<accession>A0AAP0P3M0</accession>
<name>A0AAP0P3M0_9MAGN</name>
<organism evidence="2 3">
    <name type="scientific">Stephania cephalantha</name>
    <dbReference type="NCBI Taxonomy" id="152367"/>
    <lineage>
        <taxon>Eukaryota</taxon>
        <taxon>Viridiplantae</taxon>
        <taxon>Streptophyta</taxon>
        <taxon>Embryophyta</taxon>
        <taxon>Tracheophyta</taxon>
        <taxon>Spermatophyta</taxon>
        <taxon>Magnoliopsida</taxon>
        <taxon>Ranunculales</taxon>
        <taxon>Menispermaceae</taxon>
        <taxon>Menispermoideae</taxon>
        <taxon>Cissampelideae</taxon>
        <taxon>Stephania</taxon>
    </lineage>
</organism>
<evidence type="ECO:0000313" key="2">
    <source>
        <dbReference type="EMBL" id="KAK9126221.1"/>
    </source>
</evidence>
<proteinExistence type="predicted"/>
<gene>
    <name evidence="2" type="ORF">Scep_015067</name>
</gene>
<reference evidence="2 3" key="1">
    <citation type="submission" date="2024-01" db="EMBL/GenBank/DDBJ databases">
        <title>Genome assemblies of Stephania.</title>
        <authorList>
            <person name="Yang L."/>
        </authorList>
    </citation>
    <scope>NUCLEOTIDE SEQUENCE [LARGE SCALE GENOMIC DNA]</scope>
    <source>
        <strain evidence="2">JXDWG</strain>
        <tissue evidence="2">Leaf</tissue>
    </source>
</reference>
<protein>
    <submittedName>
        <fullName evidence="2">Uncharacterized protein</fullName>
    </submittedName>
</protein>
<feature type="compositionally biased region" description="Basic and acidic residues" evidence="1">
    <location>
        <begin position="111"/>
        <end position="130"/>
    </location>
</feature>
<keyword evidence="3" id="KW-1185">Reference proteome</keyword>
<sequence length="130" mass="15158">MNKRRCPHPIWILQPPSPPTRNLPTQPIITHIKTLPIHLAQLLGQTPINPIMTNIQVRQLLRDPHFREIELQQIPRDINHIRPLFTPKQHGRIPRQPIPPQRQTSNVQLPEPRRDPPGELVPRHVDVQVT</sequence>
<dbReference type="EMBL" id="JBBNAG010000006">
    <property type="protein sequence ID" value="KAK9126221.1"/>
    <property type="molecule type" value="Genomic_DNA"/>
</dbReference>